<feature type="compositionally biased region" description="Low complexity" evidence="1">
    <location>
        <begin position="1049"/>
        <end position="1065"/>
    </location>
</feature>
<feature type="compositionally biased region" description="Low complexity" evidence="1">
    <location>
        <begin position="182"/>
        <end position="212"/>
    </location>
</feature>
<feature type="compositionally biased region" description="Basic and acidic residues" evidence="1">
    <location>
        <begin position="503"/>
        <end position="516"/>
    </location>
</feature>
<feature type="region of interest" description="Disordered" evidence="1">
    <location>
        <begin position="485"/>
        <end position="745"/>
    </location>
</feature>
<gene>
    <name evidence="2" type="ORF">SKAU_G00131440</name>
</gene>
<dbReference type="InterPro" id="IPR042841">
    <property type="entry name" value="SCAF1"/>
</dbReference>
<feature type="compositionally biased region" description="Basic residues" evidence="1">
    <location>
        <begin position="548"/>
        <end position="565"/>
    </location>
</feature>
<feature type="compositionally biased region" description="Basic and acidic residues" evidence="1">
    <location>
        <begin position="350"/>
        <end position="359"/>
    </location>
</feature>
<feature type="region of interest" description="Disordered" evidence="1">
    <location>
        <begin position="763"/>
        <end position="823"/>
    </location>
</feature>
<protein>
    <submittedName>
        <fullName evidence="2">Uncharacterized protein</fullName>
    </submittedName>
</protein>
<evidence type="ECO:0000313" key="2">
    <source>
        <dbReference type="EMBL" id="KAJ8364313.1"/>
    </source>
</evidence>
<feature type="compositionally biased region" description="Basic and acidic residues" evidence="1">
    <location>
        <begin position="320"/>
        <end position="341"/>
    </location>
</feature>
<feature type="compositionally biased region" description="Basic and acidic residues" evidence="1">
    <location>
        <begin position="286"/>
        <end position="300"/>
    </location>
</feature>
<feature type="compositionally biased region" description="Low complexity" evidence="1">
    <location>
        <begin position="252"/>
        <end position="266"/>
    </location>
</feature>
<feature type="compositionally biased region" description="Basic and acidic residues" evidence="1">
    <location>
        <begin position="485"/>
        <end position="495"/>
    </location>
</feature>
<feature type="compositionally biased region" description="Low complexity" evidence="1">
    <location>
        <begin position="1072"/>
        <end position="1088"/>
    </location>
</feature>
<evidence type="ECO:0000256" key="1">
    <source>
        <dbReference type="SAM" id="MobiDB-lite"/>
    </source>
</evidence>
<reference evidence="2" key="1">
    <citation type="journal article" date="2023" name="Science">
        <title>Genome structures resolve the early diversification of teleost fishes.</title>
        <authorList>
            <person name="Parey E."/>
            <person name="Louis A."/>
            <person name="Montfort J."/>
            <person name="Bouchez O."/>
            <person name="Roques C."/>
            <person name="Iampietro C."/>
            <person name="Lluch J."/>
            <person name="Castinel A."/>
            <person name="Donnadieu C."/>
            <person name="Desvignes T."/>
            <person name="Floi Bucao C."/>
            <person name="Jouanno E."/>
            <person name="Wen M."/>
            <person name="Mejri S."/>
            <person name="Dirks R."/>
            <person name="Jansen H."/>
            <person name="Henkel C."/>
            <person name="Chen W.J."/>
            <person name="Zahm M."/>
            <person name="Cabau C."/>
            <person name="Klopp C."/>
            <person name="Thompson A.W."/>
            <person name="Robinson-Rechavi M."/>
            <person name="Braasch I."/>
            <person name="Lecointre G."/>
            <person name="Bobe J."/>
            <person name="Postlethwait J.H."/>
            <person name="Berthelot C."/>
            <person name="Roest Crollius H."/>
            <person name="Guiguen Y."/>
        </authorList>
    </citation>
    <scope>NUCLEOTIDE SEQUENCE</scope>
    <source>
        <strain evidence="2">WJC10195</strain>
    </source>
</reference>
<feature type="compositionally biased region" description="Polar residues" evidence="1">
    <location>
        <begin position="1198"/>
        <end position="1208"/>
    </location>
</feature>
<feature type="compositionally biased region" description="Basic and acidic residues" evidence="1">
    <location>
        <begin position="582"/>
        <end position="608"/>
    </location>
</feature>
<evidence type="ECO:0000313" key="3">
    <source>
        <dbReference type="Proteomes" id="UP001152622"/>
    </source>
</evidence>
<feature type="compositionally biased region" description="Basic and acidic residues" evidence="1">
    <location>
        <begin position="384"/>
        <end position="413"/>
    </location>
</feature>
<feature type="region of interest" description="Disordered" evidence="1">
    <location>
        <begin position="1"/>
        <end position="50"/>
    </location>
</feature>
<sequence length="1430" mass="155301">MEEEEGFENVPSDGPKSLQEKCHKEREGVEEERRAGVRCHQDQREISGDQPSELDAAALAVPDSIFPLVSLHGSPHQFPDSVDFDLELTAEVRVEDGSSLAFLSSISHRFHSRKSGTLLDHLPLQLKRQSSTWISKQEEQFLNNCLCPTFLPTQPQVISVTPASIRNTISVSLLGAMQAAKSPLPSCPSTSPSSPSSAPSSPSSSSSSSSSPVAAVTSFHDGSRGCVAGVTQSDGGAVSSTSVSLPPPTWSFPPSSSTPSVHHCSTPPHPCSGEDQENVEIYDPFHPTEGEGEREGGAAKEEEEEEDKYDPFDPTGSPASEREKDRKVERTVSAESERRETMGVTGEQKAGSDKDEKEMAPSYCMAPPRASPFSTDSPSQHPRHREERAGGEREQERGGRGKGSRERVKDNVKGGRKRKEINSDNSEIEEGEIVAAGERDRKRERRRDREGERGHLPDSSFLPSCPKPERILRVLEGDDFVSVRAEGDWVVERDGGTTAGVGDLRRKLVSRQKERYQSCPSSASLSPPHPRPLATPTLSLPVPTEKAKSRKSSKGSKERERRKRKQERDGEKGGKSRRKRTKEGGSQDNKERDNDSERWYRDKKRKEAASWSSRSGSSKRKKRPSTPELSSHSRSHTSSLHQRHSRCSWSSTVEDRHKDRDREREHERDRDRDRNRKRDEKERGRERDHSSQRRKRERGGGDGQLGDEERGVGCRQWLSRERREQAHEMNRRRDGRPVVPPSIQDLSGSDLFAIKRTITVTTTTTTTTVPGSPQLPQTSPNTPPLSSNNQRKKKHRRQRRLEEEDYAEDEERLSRSGDSSLTPLRYRLDYDSDHFSDRLGVDMLSLDGEAMDSDFSLEGSPLPLPPMTPTLSTKNKPKLKSGIHSKKKSRTGKKTTELFLRQKAKKSPPSLSPTSTPSVPAPTLPMLPVAKRARKMGKEKVGKKEGGRSGKSKTLSNTKKGKLQSKVSVLVREGVSSTTGGSGLGKLGVIASTKDLPGPCGAGSGTVVGGSIAVVFRRDNESRSPFLKPSSEPILLSGRSKDFGKARKTSTLIPSSSSSAHISVLKSKKAKPSSTTSASSSAASSPSSFSLTKCRRKQEKKQREREKGGVSVEGDGANANSCVEGSSRASSVSDIQSGSTGSAKPSSPPPGPPAPTPSSSFSSASSSSSSTSVPLPSSPPCTPPLCMHLACDTRESTPDSQTVDSSCKTPEPNFLSEDGPTQSQTTPLTPPSNVPSSPLPHQAVQGGVSGISHSTPDHKNPVDEQETPTSPACSSSSNSLSVAPSSVDPNSSVSSSSANKPPPPLPPQPAAQPLPWSLQTGVDCTAGGVLAWPSDSLRVLPPTLGAAANCHSLKVPVILGSGRTWDRTPDPRGTTAQTESLRFYRYHHCEVCHVSHHFLSHLNAYYSEFFALLWSCVYNQSPPSSNLASI</sequence>
<feature type="compositionally biased region" description="Low complexity" evidence="1">
    <location>
        <begin position="907"/>
        <end position="918"/>
    </location>
</feature>
<feature type="compositionally biased region" description="Basic and acidic residues" evidence="1">
    <location>
        <begin position="936"/>
        <end position="948"/>
    </location>
</feature>
<dbReference type="PANTHER" id="PTHR47013">
    <property type="entry name" value="SPLICING FACTOR, ARGININE/SERINE-RICH 19"/>
    <property type="match status" value="1"/>
</dbReference>
<comment type="caution">
    <text evidence="2">The sequence shown here is derived from an EMBL/GenBank/DDBJ whole genome shotgun (WGS) entry which is preliminary data.</text>
</comment>
<organism evidence="2 3">
    <name type="scientific">Synaphobranchus kaupii</name>
    <name type="common">Kaup's arrowtooth eel</name>
    <dbReference type="NCBI Taxonomy" id="118154"/>
    <lineage>
        <taxon>Eukaryota</taxon>
        <taxon>Metazoa</taxon>
        <taxon>Chordata</taxon>
        <taxon>Craniata</taxon>
        <taxon>Vertebrata</taxon>
        <taxon>Euteleostomi</taxon>
        <taxon>Actinopterygii</taxon>
        <taxon>Neopterygii</taxon>
        <taxon>Teleostei</taxon>
        <taxon>Anguilliformes</taxon>
        <taxon>Synaphobranchidae</taxon>
        <taxon>Synaphobranchus</taxon>
    </lineage>
</organism>
<keyword evidence="3" id="KW-1185">Reference proteome</keyword>
<feature type="compositionally biased region" description="Polar residues" evidence="1">
    <location>
        <begin position="770"/>
        <end position="789"/>
    </location>
</feature>
<feature type="compositionally biased region" description="Basic and acidic residues" evidence="1">
    <location>
        <begin position="18"/>
        <end position="47"/>
    </location>
</feature>
<feature type="compositionally biased region" description="Low complexity" evidence="1">
    <location>
        <begin position="1270"/>
        <end position="1299"/>
    </location>
</feature>
<feature type="region of interest" description="Disordered" evidence="1">
    <location>
        <begin position="1018"/>
        <end position="1318"/>
    </location>
</feature>
<feature type="region of interest" description="Disordered" evidence="1">
    <location>
        <begin position="855"/>
        <end position="965"/>
    </location>
</feature>
<feature type="compositionally biased region" description="Low complexity" evidence="1">
    <location>
        <begin position="630"/>
        <end position="640"/>
    </location>
</feature>
<name>A0A9Q1FRI7_SYNKA</name>
<proteinExistence type="predicted"/>
<feature type="compositionally biased region" description="Pro residues" evidence="1">
    <location>
        <begin position="1300"/>
        <end position="1312"/>
    </location>
</feature>
<dbReference type="Proteomes" id="UP001152622">
    <property type="component" value="Chromosome 4"/>
</dbReference>
<feature type="compositionally biased region" description="Basic and acidic residues" evidence="1">
    <location>
        <begin position="653"/>
        <end position="691"/>
    </location>
</feature>
<dbReference type="OrthoDB" id="1935339at2759"/>
<feature type="compositionally biased region" description="Low complexity" evidence="1">
    <location>
        <begin position="1157"/>
        <end position="1175"/>
    </location>
</feature>
<feature type="compositionally biased region" description="Basic and acidic residues" evidence="1">
    <location>
        <begin position="437"/>
        <end position="456"/>
    </location>
</feature>
<dbReference type="GO" id="GO:0099122">
    <property type="term" value="F:RNA polymerase II C-terminal domain binding"/>
    <property type="evidence" value="ECO:0007669"/>
    <property type="project" value="TreeGrafter"/>
</dbReference>
<feature type="compositionally biased region" description="Polar residues" evidence="1">
    <location>
        <begin position="1118"/>
        <end position="1136"/>
    </location>
</feature>
<feature type="compositionally biased region" description="Basic residues" evidence="1">
    <location>
        <begin position="875"/>
        <end position="893"/>
    </location>
</feature>
<feature type="compositionally biased region" description="Basic and acidic residues" evidence="1">
    <location>
        <begin position="707"/>
        <end position="736"/>
    </location>
</feature>
<dbReference type="EMBL" id="JAINUF010000004">
    <property type="protein sequence ID" value="KAJ8364313.1"/>
    <property type="molecule type" value="Genomic_DNA"/>
</dbReference>
<feature type="compositionally biased region" description="Basic residues" evidence="1">
    <location>
        <begin position="790"/>
        <end position="799"/>
    </location>
</feature>
<dbReference type="PANTHER" id="PTHR47013:SF1">
    <property type="entry name" value="SPLICING FACTOR, ARGININE_SERINE-RICH 19"/>
    <property type="match status" value="1"/>
</dbReference>
<feature type="region of interest" description="Disordered" evidence="1">
    <location>
        <begin position="182"/>
        <end position="467"/>
    </location>
</feature>
<accession>A0A9Q1FRI7</accession>
<feature type="compositionally biased region" description="Pro residues" evidence="1">
    <location>
        <begin position="1146"/>
        <end position="1156"/>
    </location>
</feature>